<dbReference type="PANTHER" id="PTHR41786:SF1">
    <property type="entry name" value="6-HYDROXYMETHYLPTERIN DIPHOSPHOKINASE MPTE-LIKE DOMAIN-CONTAINING PROTEIN"/>
    <property type="match status" value="1"/>
</dbReference>
<evidence type="ECO:0000313" key="2">
    <source>
        <dbReference type="EMBL" id="QSX36113.1"/>
    </source>
</evidence>
<proteinExistence type="predicted"/>
<gene>
    <name evidence="2" type="ORF">JYB85_12295</name>
</gene>
<protein>
    <submittedName>
        <fullName evidence="2">DUF115 domain-containing protein</fullName>
    </submittedName>
</protein>
<accession>A0ABX7QZS0</accession>
<name>A0ABX7QZS0_9GAMM</name>
<dbReference type="Pfam" id="PF01973">
    <property type="entry name" value="MptE-like"/>
    <property type="match status" value="1"/>
</dbReference>
<dbReference type="RefSeq" id="WP_207379538.1">
    <property type="nucleotide sequence ID" value="NZ_CP071502.1"/>
</dbReference>
<dbReference type="InterPro" id="IPR002826">
    <property type="entry name" value="MptE-like"/>
</dbReference>
<keyword evidence="3" id="KW-1185">Reference proteome</keyword>
<evidence type="ECO:0000313" key="3">
    <source>
        <dbReference type="Proteomes" id="UP000663207"/>
    </source>
</evidence>
<dbReference type="EMBL" id="CP071502">
    <property type="protein sequence ID" value="QSX36113.1"/>
    <property type="molecule type" value="Genomic_DNA"/>
</dbReference>
<reference evidence="2 3" key="1">
    <citation type="submission" date="2021-03" db="EMBL/GenBank/DDBJ databases">
        <title>Novel species identification of genus Shewanella.</title>
        <authorList>
            <person name="Liu G."/>
            <person name="Zhang Q."/>
        </authorList>
    </citation>
    <scope>NUCLEOTIDE SEQUENCE [LARGE SCALE GENOMIC DNA]</scope>
    <source>
        <strain evidence="2 3">FJAT-52962</strain>
    </source>
</reference>
<dbReference type="PANTHER" id="PTHR41786">
    <property type="entry name" value="MOTILITY ACCESSORY FACTOR MAF"/>
    <property type="match status" value="1"/>
</dbReference>
<dbReference type="Proteomes" id="UP000663207">
    <property type="component" value="Chromosome"/>
</dbReference>
<organism evidence="2 3">
    <name type="scientific">Shewanella sedimentimangrovi</name>
    <dbReference type="NCBI Taxonomy" id="2814293"/>
    <lineage>
        <taxon>Bacteria</taxon>
        <taxon>Pseudomonadati</taxon>
        <taxon>Pseudomonadota</taxon>
        <taxon>Gammaproteobacteria</taxon>
        <taxon>Alteromonadales</taxon>
        <taxon>Shewanellaceae</taxon>
        <taxon>Shewanella</taxon>
    </lineage>
</organism>
<feature type="domain" description="6-hydroxymethylpterin diphosphokinase MptE-like" evidence="1">
    <location>
        <begin position="184"/>
        <end position="355"/>
    </location>
</feature>
<sequence>MTDLLQHNMAIIRRRWPEVAQAMDAADTDSLDAMLVTGANQTISVNGIQLSSRHNRLAEAELLINQLPAGCRTVSVYGIGMGDVPTLLADNKHLEQIRICPLNLNLFVLLLSYTDQSEWLGDMRVELEPQPRQDALAQHHIAVIPDLLLISDDNARLRDLLMFQNNLAFANKRHRDDDVKFQRRLADNLETIKQDPDAASLSMLYQPSKTLVVGTGPSLEQHYHYLRAQRALPLETRPLMIAVDTALKALAHENIIPDIVMSVDFNISLAHLPEELPTNVKLVYFPKTQPQVLHAWPGERFAAYSLNETYNELNSRYPKLRLFANGSVIHPAIDLAVYLKSKQIILFGCDFSYPQNKTHAFWPEGKLGPKITGEKHHWVINGYGEKVVTDLNFRGYLLALEHYIRTQPQVAFYNSSLEGAAIEGTLYQECKI</sequence>
<evidence type="ECO:0000259" key="1">
    <source>
        <dbReference type="Pfam" id="PF01973"/>
    </source>
</evidence>